<accession>A0A979G7L4</accession>
<dbReference type="PROSITE" id="PS51257">
    <property type="entry name" value="PROKAR_LIPOPROTEIN"/>
    <property type="match status" value="1"/>
</dbReference>
<evidence type="ECO:0000313" key="3">
    <source>
        <dbReference type="Proteomes" id="UP000002215"/>
    </source>
</evidence>
<keyword evidence="1" id="KW-0812">Transmembrane</keyword>
<dbReference type="OrthoDB" id="662620at2"/>
<reference evidence="3" key="1">
    <citation type="submission" date="2009-08" db="EMBL/GenBank/DDBJ databases">
        <title>The complete genome of Chitinophaga pinensis DSM 2588.</title>
        <authorList>
            <consortium name="US DOE Joint Genome Institute (JGI-PGF)"/>
            <person name="Lucas S."/>
            <person name="Copeland A."/>
            <person name="Lapidus A."/>
            <person name="Glavina del Rio T."/>
            <person name="Dalin E."/>
            <person name="Tice H."/>
            <person name="Bruce D."/>
            <person name="Goodwin L."/>
            <person name="Pitluck S."/>
            <person name="Kyrpides N."/>
            <person name="Mavromatis K."/>
            <person name="Ivanova N."/>
            <person name="Mikhailova N."/>
            <person name="Sims D."/>
            <person name="Meinche L."/>
            <person name="Brettin T."/>
            <person name="Detter J.C."/>
            <person name="Han C."/>
            <person name="Larimer F."/>
            <person name="Land M."/>
            <person name="Hauser L."/>
            <person name="Markowitz V."/>
            <person name="Cheng J.-F."/>
            <person name="Hugenholtz P."/>
            <person name="Woyke T."/>
            <person name="Wu D."/>
            <person name="Spring S."/>
            <person name="Klenk H.-P."/>
            <person name="Eisen J.A."/>
        </authorList>
    </citation>
    <scope>NUCLEOTIDE SEQUENCE [LARGE SCALE GENOMIC DNA]</scope>
    <source>
        <strain evidence="3">ATCC 43595 / DSM 2588 / LMG 13176 / NBRC 15968 / NCIMB 11800 / UQM 2034</strain>
    </source>
</reference>
<dbReference type="AlphaFoldDB" id="A0A979G7L4"/>
<keyword evidence="1" id="KW-1133">Transmembrane helix</keyword>
<name>A0A979G7L4_CHIPD</name>
<dbReference type="RefSeq" id="WP_012792463.1">
    <property type="nucleotide sequence ID" value="NC_013132.1"/>
</dbReference>
<gene>
    <name evidence="2" type="ordered locus">Cpin_4861</name>
</gene>
<feature type="transmembrane region" description="Helical" evidence="1">
    <location>
        <begin position="12"/>
        <end position="35"/>
    </location>
</feature>
<dbReference type="KEGG" id="cpi:Cpin_4861"/>
<dbReference type="EMBL" id="CP001699">
    <property type="protein sequence ID" value="ACU62295.1"/>
    <property type="molecule type" value="Genomic_DNA"/>
</dbReference>
<sequence>MKPINDSELRKAYIMFGINFLILALFSLGCLYFFFATQRHEYELLQHEVDDAEQLLAKRKDINTQFDAMLNRFNELSRFSSINAAEMDNQAIMLADIQNSIFKIKELLKQQPQNTPSFALYQKMADDASQMAGIQDSLFTTRFQLESVKSQLDACLRLNKSAQDKLSLGIFRH</sequence>
<evidence type="ECO:0000313" key="2">
    <source>
        <dbReference type="EMBL" id="ACU62295.1"/>
    </source>
</evidence>
<reference evidence="2 3" key="2">
    <citation type="journal article" date="2010" name="Stand. Genomic Sci.">
        <title>Complete genome sequence of Chitinophaga pinensis type strain (UQM 2034).</title>
        <authorList>
            <person name="Glavina Del Rio T."/>
            <person name="Abt B."/>
            <person name="Spring S."/>
            <person name="Lapidus A."/>
            <person name="Nolan M."/>
            <person name="Tice H."/>
            <person name="Copeland A."/>
            <person name="Cheng J.F."/>
            <person name="Chen F."/>
            <person name="Bruce D."/>
            <person name="Goodwin L."/>
            <person name="Pitluck S."/>
            <person name="Ivanova N."/>
            <person name="Mavromatis K."/>
            <person name="Mikhailova N."/>
            <person name="Pati A."/>
            <person name="Chen A."/>
            <person name="Palaniappan K."/>
            <person name="Land M."/>
            <person name="Hauser L."/>
            <person name="Chang Y.J."/>
            <person name="Jeffries C.D."/>
            <person name="Chain P."/>
            <person name="Saunders E."/>
            <person name="Detter J.C."/>
            <person name="Brettin T."/>
            <person name="Rohde M."/>
            <person name="Goker M."/>
            <person name="Bristow J."/>
            <person name="Eisen J.A."/>
            <person name="Markowitz V."/>
            <person name="Hugenholtz P."/>
            <person name="Kyrpides N.C."/>
            <person name="Klenk H.P."/>
            <person name="Lucas S."/>
        </authorList>
    </citation>
    <scope>NUCLEOTIDE SEQUENCE [LARGE SCALE GENOMIC DNA]</scope>
    <source>
        <strain evidence="3">ATCC 43595 / DSM 2588 / LMG 13176 / NBRC 15968 / NCIMB 11800 / UQM 2034</strain>
    </source>
</reference>
<protein>
    <submittedName>
        <fullName evidence="2">Uncharacterized protein</fullName>
    </submittedName>
</protein>
<dbReference type="Proteomes" id="UP000002215">
    <property type="component" value="Chromosome"/>
</dbReference>
<evidence type="ECO:0000256" key="1">
    <source>
        <dbReference type="SAM" id="Phobius"/>
    </source>
</evidence>
<organism evidence="2 3">
    <name type="scientific">Chitinophaga pinensis (strain ATCC 43595 / DSM 2588 / LMG 13176 / NBRC 15968 / NCIMB 11800 / UQM 2034)</name>
    <dbReference type="NCBI Taxonomy" id="485918"/>
    <lineage>
        <taxon>Bacteria</taxon>
        <taxon>Pseudomonadati</taxon>
        <taxon>Bacteroidota</taxon>
        <taxon>Chitinophagia</taxon>
        <taxon>Chitinophagales</taxon>
        <taxon>Chitinophagaceae</taxon>
        <taxon>Chitinophaga</taxon>
    </lineage>
</organism>
<proteinExistence type="predicted"/>
<keyword evidence="1" id="KW-0472">Membrane</keyword>